<dbReference type="GO" id="GO:0006412">
    <property type="term" value="P:translation"/>
    <property type="evidence" value="ECO:0007669"/>
    <property type="project" value="UniProtKB-UniRule"/>
</dbReference>
<comment type="similarity">
    <text evidence="1">Belongs to the GatC family.</text>
</comment>
<dbReference type="EC" id="6.3.5.-" evidence="1"/>
<proteinExistence type="inferred from homology"/>
<accession>A0AA87Y5J6</accession>
<evidence type="ECO:0000313" key="2">
    <source>
        <dbReference type="EMBL" id="GGY69810.1"/>
    </source>
</evidence>
<dbReference type="Pfam" id="PF02686">
    <property type="entry name" value="GatC"/>
    <property type="match status" value="1"/>
</dbReference>
<dbReference type="GO" id="GO:0050567">
    <property type="term" value="F:glutaminyl-tRNA synthase (glutamine-hydrolyzing) activity"/>
    <property type="evidence" value="ECO:0007669"/>
    <property type="project" value="UniProtKB-UniRule"/>
</dbReference>
<sequence length="108" mass="11939">MTSALRAPKMALTPTDVNRIAKLAQLELDEQHSAAMLDKLNGIFALAEQMRAVDTEGVPPLAHPLAAHMQVALRLRDDVPTEPNRRDDYQKVAPKTEDGLYLVPKVID</sequence>
<gene>
    <name evidence="1 2" type="primary">gatC</name>
    <name evidence="2" type="ORF">GCM10007387_59740</name>
</gene>
<name>A0AA87Y5J6_9BURK</name>
<dbReference type="GO" id="GO:0070681">
    <property type="term" value="P:glutaminyl-tRNAGln biosynthesis via transamidation"/>
    <property type="evidence" value="ECO:0007669"/>
    <property type="project" value="TreeGrafter"/>
</dbReference>
<comment type="subunit">
    <text evidence="1">Heterotrimer of A, B and C subunits.</text>
</comment>
<dbReference type="AlphaFoldDB" id="A0AA87Y5J6"/>
<dbReference type="PANTHER" id="PTHR15004">
    <property type="entry name" value="GLUTAMYL-TRNA(GLN) AMIDOTRANSFERASE SUBUNIT C, MITOCHONDRIAL"/>
    <property type="match status" value="1"/>
</dbReference>
<dbReference type="EMBL" id="BMWV01000027">
    <property type="protein sequence ID" value="GGY69810.1"/>
    <property type="molecule type" value="Genomic_DNA"/>
</dbReference>
<keyword evidence="1" id="KW-0547">Nucleotide-binding</keyword>
<keyword evidence="1" id="KW-0436">Ligase</keyword>
<keyword evidence="1" id="KW-0648">Protein biosynthesis</keyword>
<dbReference type="GO" id="GO:0005524">
    <property type="term" value="F:ATP binding"/>
    <property type="evidence" value="ECO:0007669"/>
    <property type="project" value="UniProtKB-KW"/>
</dbReference>
<dbReference type="Gene3D" id="1.10.20.60">
    <property type="entry name" value="Glu-tRNAGln amidotransferase C subunit, N-terminal domain"/>
    <property type="match status" value="1"/>
</dbReference>
<dbReference type="PANTHER" id="PTHR15004:SF0">
    <property type="entry name" value="GLUTAMYL-TRNA(GLN) AMIDOTRANSFERASE SUBUNIT C, MITOCHONDRIAL"/>
    <property type="match status" value="1"/>
</dbReference>
<dbReference type="InterPro" id="IPR003837">
    <property type="entry name" value="GatC"/>
</dbReference>
<dbReference type="NCBIfam" id="TIGR00135">
    <property type="entry name" value="gatC"/>
    <property type="match status" value="1"/>
</dbReference>
<comment type="catalytic activity">
    <reaction evidence="1">
        <text>L-aspartyl-tRNA(Asn) + L-glutamine + ATP + H2O = L-asparaginyl-tRNA(Asn) + L-glutamate + ADP + phosphate + 2 H(+)</text>
        <dbReference type="Rhea" id="RHEA:14513"/>
        <dbReference type="Rhea" id="RHEA-COMP:9674"/>
        <dbReference type="Rhea" id="RHEA-COMP:9677"/>
        <dbReference type="ChEBI" id="CHEBI:15377"/>
        <dbReference type="ChEBI" id="CHEBI:15378"/>
        <dbReference type="ChEBI" id="CHEBI:29985"/>
        <dbReference type="ChEBI" id="CHEBI:30616"/>
        <dbReference type="ChEBI" id="CHEBI:43474"/>
        <dbReference type="ChEBI" id="CHEBI:58359"/>
        <dbReference type="ChEBI" id="CHEBI:78515"/>
        <dbReference type="ChEBI" id="CHEBI:78516"/>
        <dbReference type="ChEBI" id="CHEBI:456216"/>
    </reaction>
</comment>
<dbReference type="GO" id="GO:0006450">
    <property type="term" value="P:regulation of translational fidelity"/>
    <property type="evidence" value="ECO:0007669"/>
    <property type="project" value="InterPro"/>
</dbReference>
<keyword evidence="1" id="KW-0067">ATP-binding</keyword>
<protein>
    <recommendedName>
        <fullName evidence="1">Aspartyl/glutamyl-tRNA(Asn/Gln) amidotransferase subunit C</fullName>
        <shortName evidence="1">Asp/Glu-ADT subunit C</shortName>
        <ecNumber evidence="1">6.3.5.-</ecNumber>
    </recommendedName>
</protein>
<dbReference type="SUPFAM" id="SSF141000">
    <property type="entry name" value="Glu-tRNAGln amidotransferase C subunit"/>
    <property type="match status" value="1"/>
</dbReference>
<reference evidence="2" key="2">
    <citation type="submission" date="2022-12" db="EMBL/GenBank/DDBJ databases">
        <authorList>
            <person name="Sun Q."/>
            <person name="Kim S."/>
        </authorList>
    </citation>
    <scope>NUCLEOTIDE SEQUENCE</scope>
    <source>
        <strain evidence="2">KCTC 12343</strain>
    </source>
</reference>
<dbReference type="InterPro" id="IPR036113">
    <property type="entry name" value="Asp/Glu-ADT_sf_sub_c"/>
</dbReference>
<dbReference type="HAMAP" id="MF_00122">
    <property type="entry name" value="GatC"/>
    <property type="match status" value="1"/>
</dbReference>
<reference evidence="2" key="1">
    <citation type="journal article" date="2014" name="Int. J. Syst. Evol. Microbiol.">
        <title>Complete genome sequence of Corynebacterium casei LMG S-19264T (=DSM 44701T), isolated from a smear-ripened cheese.</title>
        <authorList>
            <consortium name="US DOE Joint Genome Institute (JGI-PGF)"/>
            <person name="Walter F."/>
            <person name="Albersmeier A."/>
            <person name="Kalinowski J."/>
            <person name="Ruckert C."/>
        </authorList>
    </citation>
    <scope>NUCLEOTIDE SEQUENCE</scope>
    <source>
        <strain evidence="2">KCTC 12343</strain>
    </source>
</reference>
<evidence type="ECO:0000313" key="3">
    <source>
        <dbReference type="Proteomes" id="UP000628442"/>
    </source>
</evidence>
<comment type="catalytic activity">
    <reaction evidence="1">
        <text>L-glutamyl-tRNA(Gln) + L-glutamine + ATP + H2O = L-glutaminyl-tRNA(Gln) + L-glutamate + ADP + phosphate + H(+)</text>
        <dbReference type="Rhea" id="RHEA:17521"/>
        <dbReference type="Rhea" id="RHEA-COMP:9681"/>
        <dbReference type="Rhea" id="RHEA-COMP:9684"/>
        <dbReference type="ChEBI" id="CHEBI:15377"/>
        <dbReference type="ChEBI" id="CHEBI:15378"/>
        <dbReference type="ChEBI" id="CHEBI:29985"/>
        <dbReference type="ChEBI" id="CHEBI:30616"/>
        <dbReference type="ChEBI" id="CHEBI:43474"/>
        <dbReference type="ChEBI" id="CHEBI:58359"/>
        <dbReference type="ChEBI" id="CHEBI:78520"/>
        <dbReference type="ChEBI" id="CHEBI:78521"/>
        <dbReference type="ChEBI" id="CHEBI:456216"/>
    </reaction>
</comment>
<comment type="function">
    <text evidence="1">Allows the formation of correctly charged Asn-tRNA(Asn) or Gln-tRNA(Gln) through the transamidation of misacylated Asp-tRNA(Asn) or Glu-tRNA(Gln) in organisms which lack either or both of asparaginyl-tRNA or glutaminyl-tRNA synthetases. The reaction takes place in the presence of glutamine and ATP through an activated phospho-Asp-tRNA(Asn) or phospho-Glu-tRNA(Gln).</text>
</comment>
<comment type="caution">
    <text evidence="2">The sequence shown here is derived from an EMBL/GenBank/DDBJ whole genome shotgun (WGS) entry which is preliminary data.</text>
</comment>
<organism evidence="2 3">
    <name type="scientific">Pseudoduganella albidiflava</name>
    <dbReference type="NCBI Taxonomy" id="321983"/>
    <lineage>
        <taxon>Bacteria</taxon>
        <taxon>Pseudomonadati</taxon>
        <taxon>Pseudomonadota</taxon>
        <taxon>Betaproteobacteria</taxon>
        <taxon>Burkholderiales</taxon>
        <taxon>Oxalobacteraceae</taxon>
        <taxon>Telluria group</taxon>
        <taxon>Pseudoduganella</taxon>
    </lineage>
</organism>
<evidence type="ECO:0000256" key="1">
    <source>
        <dbReference type="HAMAP-Rule" id="MF_00122"/>
    </source>
</evidence>
<dbReference type="Proteomes" id="UP000628442">
    <property type="component" value="Unassembled WGS sequence"/>
</dbReference>